<dbReference type="RefSeq" id="WP_105533179.1">
    <property type="nucleotide sequence ID" value="NZ_PUGF01000018.1"/>
</dbReference>
<dbReference type="CDD" id="cd00130">
    <property type="entry name" value="PAS"/>
    <property type="match status" value="1"/>
</dbReference>
<evidence type="ECO:0000313" key="11">
    <source>
        <dbReference type="Proteomes" id="UP000237839"/>
    </source>
</evidence>
<dbReference type="InterPro" id="IPR005467">
    <property type="entry name" value="His_kinase_dom"/>
</dbReference>
<dbReference type="Proteomes" id="UP000237839">
    <property type="component" value="Unassembled WGS sequence"/>
</dbReference>
<dbReference type="NCBIfam" id="TIGR00229">
    <property type="entry name" value="sensory_box"/>
    <property type="match status" value="1"/>
</dbReference>
<keyword evidence="5" id="KW-0418">Kinase</keyword>
<comment type="caution">
    <text evidence="10">The sequence shown here is derived from an EMBL/GenBank/DDBJ whole genome shotgun (WGS) entry which is preliminary data.</text>
</comment>
<dbReference type="SMART" id="SM00388">
    <property type="entry name" value="HisKA"/>
    <property type="match status" value="1"/>
</dbReference>
<keyword evidence="6" id="KW-1133">Transmembrane helix</keyword>
<dbReference type="SMART" id="SM00387">
    <property type="entry name" value="HATPase_c"/>
    <property type="match status" value="1"/>
</dbReference>
<dbReference type="Gene3D" id="1.10.287.130">
    <property type="match status" value="1"/>
</dbReference>
<dbReference type="PROSITE" id="PS50109">
    <property type="entry name" value="HIS_KIN"/>
    <property type="match status" value="1"/>
</dbReference>
<gene>
    <name evidence="10" type="ORF">S2091_3431</name>
</gene>
<dbReference type="Pfam" id="PF08447">
    <property type="entry name" value="PAS_3"/>
    <property type="match status" value="1"/>
</dbReference>
<evidence type="ECO:0000256" key="5">
    <source>
        <dbReference type="ARBA" id="ARBA00022777"/>
    </source>
</evidence>
<protein>
    <recommendedName>
        <fullName evidence="2">histidine kinase</fullName>
        <ecNumber evidence="2">2.7.13.3</ecNumber>
    </recommendedName>
</protein>
<dbReference type="GO" id="GO:0009927">
    <property type="term" value="F:histidine phosphotransfer kinase activity"/>
    <property type="evidence" value="ECO:0007669"/>
    <property type="project" value="TreeGrafter"/>
</dbReference>
<name>A0A2S9GVX4_9BURK</name>
<feature type="transmembrane region" description="Helical" evidence="6">
    <location>
        <begin position="12"/>
        <end position="35"/>
    </location>
</feature>
<keyword evidence="6" id="KW-0812">Transmembrane</keyword>
<dbReference type="EMBL" id="PUGF01000018">
    <property type="protein sequence ID" value="PRC91875.1"/>
    <property type="molecule type" value="Genomic_DNA"/>
</dbReference>
<dbReference type="InterPro" id="IPR036097">
    <property type="entry name" value="HisK_dim/P_sf"/>
</dbReference>
<dbReference type="OrthoDB" id="9087351at2"/>
<sequence>MIDPQDNSPRIALNFRLALATLCVLAIGFVAYVFITEVTTAQLRIITILFGLLIVYLCWSMQQHWRAILGGTVHELHEQIERLGSSDFSSPISIAPGIDKSVMSALAEAQSKLRAVYTQHAHDELILKEREERARLAIAGSNDGLWDRDIEQDTIYYSPRWKSILGYTDAELANTVATWVSHIHPEDADWVISQALSCDAKNTDRFHYEYRLRRKDGQYIWVLDRGLIARNLAGKPRRLVGILTDISEQKLAEKMKNEFISTISHGLRTPLTSIHGSLQLLVAGVMGDLPYKAHDMVKLASKNSQLLINLVDEILDMEKLMSGMMIFHKDEIELVKIIEQSIMLNAGYATSFGVRYMLAPHEGPCRVISDTNRLMQILANLLSNAAKFSRQGGIVTVRIVPADGFARVEIEDHGEGIPLAFRSKIFGEFTQADRSNTRSDGAGLGLNIAKKMVGKMGGEIGYMTEVNQGTTFWFTVPMIDNYLVRSSGYVGP</sequence>
<dbReference type="InterPro" id="IPR003594">
    <property type="entry name" value="HATPase_dom"/>
</dbReference>
<accession>A0A2S9GVX4</accession>
<evidence type="ECO:0000256" key="4">
    <source>
        <dbReference type="ARBA" id="ARBA00022679"/>
    </source>
</evidence>
<dbReference type="SUPFAM" id="SSF47384">
    <property type="entry name" value="Homodimeric domain of signal transducing histidine kinase"/>
    <property type="match status" value="1"/>
</dbReference>
<dbReference type="SUPFAM" id="SSF55785">
    <property type="entry name" value="PYP-like sensor domain (PAS domain)"/>
    <property type="match status" value="1"/>
</dbReference>
<dbReference type="InterPro" id="IPR004358">
    <property type="entry name" value="Sig_transdc_His_kin-like_C"/>
</dbReference>
<dbReference type="PROSITE" id="PS50113">
    <property type="entry name" value="PAC"/>
    <property type="match status" value="1"/>
</dbReference>
<evidence type="ECO:0000256" key="2">
    <source>
        <dbReference type="ARBA" id="ARBA00012438"/>
    </source>
</evidence>
<dbReference type="Pfam" id="PF00512">
    <property type="entry name" value="HisKA"/>
    <property type="match status" value="1"/>
</dbReference>
<dbReference type="Pfam" id="PF02518">
    <property type="entry name" value="HATPase_c"/>
    <property type="match status" value="1"/>
</dbReference>
<evidence type="ECO:0000256" key="6">
    <source>
        <dbReference type="SAM" id="Phobius"/>
    </source>
</evidence>
<dbReference type="EC" id="2.7.13.3" evidence="2"/>
<keyword evidence="6" id="KW-0472">Membrane</keyword>
<feature type="domain" description="PAS" evidence="8">
    <location>
        <begin position="130"/>
        <end position="187"/>
    </location>
</feature>
<dbReference type="PRINTS" id="PR00344">
    <property type="entry name" value="BCTRLSENSOR"/>
</dbReference>
<feature type="domain" description="Histidine kinase" evidence="7">
    <location>
        <begin position="262"/>
        <end position="480"/>
    </location>
</feature>
<dbReference type="InterPro" id="IPR036890">
    <property type="entry name" value="HATPase_C_sf"/>
</dbReference>
<organism evidence="10 11">
    <name type="scientific">Solimicrobium silvestre</name>
    <dbReference type="NCBI Taxonomy" id="2099400"/>
    <lineage>
        <taxon>Bacteria</taxon>
        <taxon>Pseudomonadati</taxon>
        <taxon>Pseudomonadota</taxon>
        <taxon>Betaproteobacteria</taxon>
        <taxon>Burkholderiales</taxon>
        <taxon>Oxalobacteraceae</taxon>
        <taxon>Solimicrobium</taxon>
    </lineage>
</organism>
<evidence type="ECO:0000259" key="9">
    <source>
        <dbReference type="PROSITE" id="PS50113"/>
    </source>
</evidence>
<evidence type="ECO:0000256" key="1">
    <source>
        <dbReference type="ARBA" id="ARBA00000085"/>
    </source>
</evidence>
<dbReference type="PANTHER" id="PTHR43047:SF72">
    <property type="entry name" value="OSMOSENSING HISTIDINE PROTEIN KINASE SLN1"/>
    <property type="match status" value="1"/>
</dbReference>
<dbReference type="SUPFAM" id="SSF55874">
    <property type="entry name" value="ATPase domain of HSP90 chaperone/DNA topoisomerase II/histidine kinase"/>
    <property type="match status" value="1"/>
</dbReference>
<evidence type="ECO:0000259" key="8">
    <source>
        <dbReference type="PROSITE" id="PS50112"/>
    </source>
</evidence>
<dbReference type="SMART" id="SM00091">
    <property type="entry name" value="PAS"/>
    <property type="match status" value="1"/>
</dbReference>
<proteinExistence type="predicted"/>
<dbReference type="GO" id="GO:0000155">
    <property type="term" value="F:phosphorelay sensor kinase activity"/>
    <property type="evidence" value="ECO:0007669"/>
    <property type="project" value="InterPro"/>
</dbReference>
<comment type="catalytic activity">
    <reaction evidence="1">
        <text>ATP + protein L-histidine = ADP + protein N-phospho-L-histidine.</text>
        <dbReference type="EC" id="2.7.13.3"/>
    </reaction>
</comment>
<dbReference type="InterPro" id="IPR001610">
    <property type="entry name" value="PAC"/>
</dbReference>
<reference evidence="10 11" key="1">
    <citation type="submission" date="2018-02" db="EMBL/GenBank/DDBJ databases">
        <title>Solimicrobium silvestre gen. nov., sp. nov., isolated from alpine forest soil.</title>
        <authorList>
            <person name="Margesin R."/>
            <person name="Albuquerque L."/>
            <person name="Zhang D.-C."/>
            <person name="Froufe H.J.C."/>
            <person name="Severino R."/>
            <person name="Roxo I."/>
            <person name="Egas C."/>
            <person name="Da Costa M.S."/>
        </authorList>
    </citation>
    <scope>NUCLEOTIDE SEQUENCE [LARGE SCALE GENOMIC DNA]</scope>
    <source>
        <strain evidence="10 11">S20-91</strain>
    </source>
</reference>
<dbReference type="InterPro" id="IPR000014">
    <property type="entry name" value="PAS"/>
</dbReference>
<dbReference type="InterPro" id="IPR000700">
    <property type="entry name" value="PAS-assoc_C"/>
</dbReference>
<dbReference type="GO" id="GO:0005886">
    <property type="term" value="C:plasma membrane"/>
    <property type="evidence" value="ECO:0007669"/>
    <property type="project" value="TreeGrafter"/>
</dbReference>
<dbReference type="InterPro" id="IPR003661">
    <property type="entry name" value="HisK_dim/P_dom"/>
</dbReference>
<evidence type="ECO:0000313" key="10">
    <source>
        <dbReference type="EMBL" id="PRC91875.1"/>
    </source>
</evidence>
<evidence type="ECO:0000259" key="7">
    <source>
        <dbReference type="PROSITE" id="PS50109"/>
    </source>
</evidence>
<dbReference type="AlphaFoldDB" id="A0A2S9GVX4"/>
<dbReference type="CDD" id="cd00082">
    <property type="entry name" value="HisKA"/>
    <property type="match status" value="1"/>
</dbReference>
<dbReference type="Gene3D" id="3.30.565.10">
    <property type="entry name" value="Histidine kinase-like ATPase, C-terminal domain"/>
    <property type="match status" value="1"/>
</dbReference>
<dbReference type="Gene3D" id="3.30.450.20">
    <property type="entry name" value="PAS domain"/>
    <property type="match status" value="1"/>
</dbReference>
<dbReference type="InterPro" id="IPR013655">
    <property type="entry name" value="PAS_fold_3"/>
</dbReference>
<dbReference type="SMART" id="SM00086">
    <property type="entry name" value="PAC"/>
    <property type="match status" value="1"/>
</dbReference>
<dbReference type="PROSITE" id="PS50112">
    <property type="entry name" value="PAS"/>
    <property type="match status" value="1"/>
</dbReference>
<dbReference type="PANTHER" id="PTHR43047">
    <property type="entry name" value="TWO-COMPONENT HISTIDINE PROTEIN KINASE"/>
    <property type="match status" value="1"/>
</dbReference>
<keyword evidence="3" id="KW-0597">Phosphoprotein</keyword>
<evidence type="ECO:0000256" key="3">
    <source>
        <dbReference type="ARBA" id="ARBA00022553"/>
    </source>
</evidence>
<dbReference type="InterPro" id="IPR035965">
    <property type="entry name" value="PAS-like_dom_sf"/>
</dbReference>
<keyword evidence="11" id="KW-1185">Reference proteome</keyword>
<feature type="domain" description="PAC" evidence="9">
    <location>
        <begin position="206"/>
        <end position="258"/>
    </location>
</feature>
<keyword evidence="4" id="KW-0808">Transferase</keyword>
<feature type="transmembrane region" description="Helical" evidence="6">
    <location>
        <begin position="41"/>
        <end position="59"/>
    </location>
</feature>